<dbReference type="EMBL" id="JACVXB010000001">
    <property type="protein sequence ID" value="MBD0830613.1"/>
    <property type="molecule type" value="Genomic_DNA"/>
</dbReference>
<accession>A0A8J6Q5E7</accession>
<proteinExistence type="predicted"/>
<dbReference type="Proteomes" id="UP000600588">
    <property type="component" value="Unassembled WGS sequence"/>
</dbReference>
<comment type="caution">
    <text evidence="2">The sequence shown here is derived from an EMBL/GenBank/DDBJ whole genome shotgun (WGS) entry which is preliminary data.</text>
</comment>
<sequence length="212" mass="24029">MTSNVETYFNEGCNRCSLGGTHGCKVHNWIEILQALRHIILECGLTETCKWGVPCYTYNNNNVIMLSAYKNFCCISFFKGALLSNDRDLLVAPGANSQAARLLKFTKIDQVKQLKQSIKSYIYEAIEIEKQGLKVSFKTQPEPLPGELLEIFETDPLLKSAFEALTPGRQRGYILYFSAPKQSKTRVSRIEKCTQNILHGIGLHDNYKAKKR</sequence>
<name>A0A8J6Q5E7_9FLAO</name>
<dbReference type="InterPro" id="IPR016786">
    <property type="entry name" value="YdeI_bac"/>
</dbReference>
<feature type="domain" description="YdhG-like" evidence="1">
    <location>
        <begin position="29"/>
        <end position="126"/>
    </location>
</feature>
<dbReference type="SUPFAM" id="SSF159888">
    <property type="entry name" value="YdhG-like"/>
    <property type="match status" value="1"/>
</dbReference>
<dbReference type="RefSeq" id="WP_188228424.1">
    <property type="nucleotide sequence ID" value="NZ_JACVXB010000001.1"/>
</dbReference>
<evidence type="ECO:0000259" key="1">
    <source>
        <dbReference type="Pfam" id="PF08818"/>
    </source>
</evidence>
<protein>
    <submittedName>
        <fullName evidence="2">YdeI/OmpD-associated family protein</fullName>
    </submittedName>
</protein>
<dbReference type="Pfam" id="PF13376">
    <property type="entry name" value="OmdA"/>
    <property type="match status" value="1"/>
</dbReference>
<keyword evidence="3" id="KW-1185">Reference proteome</keyword>
<gene>
    <name evidence="2" type="ORF">ICJ83_00570</name>
</gene>
<dbReference type="Pfam" id="PF08818">
    <property type="entry name" value="DUF1801"/>
    <property type="match status" value="1"/>
</dbReference>
<dbReference type="PIRSF" id="PIRSF021308">
    <property type="entry name" value="UCP021308"/>
    <property type="match status" value="1"/>
</dbReference>
<reference evidence="2 3" key="1">
    <citation type="submission" date="2020-09" db="EMBL/GenBank/DDBJ databases">
        <title>TT11 complete genome.</title>
        <authorList>
            <person name="Wu Z."/>
        </authorList>
    </citation>
    <scope>NUCLEOTIDE SEQUENCE [LARGE SCALE GENOMIC DNA]</scope>
    <source>
        <strain evidence="2 3">TT11</strain>
    </source>
</reference>
<dbReference type="AlphaFoldDB" id="A0A8J6Q5E7"/>
<dbReference type="Gene3D" id="3.90.1150.200">
    <property type="match status" value="1"/>
</dbReference>
<evidence type="ECO:0000313" key="3">
    <source>
        <dbReference type="Proteomes" id="UP000600588"/>
    </source>
</evidence>
<evidence type="ECO:0000313" key="2">
    <source>
        <dbReference type="EMBL" id="MBD0830613.1"/>
    </source>
</evidence>
<organism evidence="2 3">
    <name type="scientific">Aestuariibaculum sediminum</name>
    <dbReference type="NCBI Taxonomy" id="2770637"/>
    <lineage>
        <taxon>Bacteria</taxon>
        <taxon>Pseudomonadati</taxon>
        <taxon>Bacteroidota</taxon>
        <taxon>Flavobacteriia</taxon>
        <taxon>Flavobacteriales</taxon>
        <taxon>Flavobacteriaceae</taxon>
    </lineage>
</organism>
<dbReference type="InterPro" id="IPR014922">
    <property type="entry name" value="YdhG-like"/>
</dbReference>